<keyword evidence="2" id="KW-0964">Secreted</keyword>
<dbReference type="NCBIfam" id="TIGR01167">
    <property type="entry name" value="LPXTG_anchor"/>
    <property type="match status" value="1"/>
</dbReference>
<evidence type="ECO:0000256" key="4">
    <source>
        <dbReference type="ARBA" id="ARBA00023088"/>
    </source>
</evidence>
<keyword evidence="5" id="KW-0472">Membrane</keyword>
<dbReference type="KEGG" id="pxv:FXF36_13990"/>
<dbReference type="InterPro" id="IPR019931">
    <property type="entry name" value="LPXTG_anchor"/>
</dbReference>
<evidence type="ECO:0000259" key="6">
    <source>
        <dbReference type="Pfam" id="PF00746"/>
    </source>
</evidence>
<gene>
    <name evidence="8" type="ORF">FXF36_13990</name>
</gene>
<dbReference type="OrthoDB" id="1819349at2"/>
<dbReference type="Pfam" id="PF00746">
    <property type="entry name" value="Gram_pos_anchor"/>
    <property type="match status" value="1"/>
</dbReference>
<keyword evidence="3" id="KW-0732">Signal</keyword>
<proteinExistence type="predicted"/>
<reference evidence="9" key="1">
    <citation type="submission" date="2019-08" db="EMBL/GenBank/DDBJ databases">
        <title>Complete Genome Sequence of the Polysaccharide-Degrading Rumen Bacterium Pseudobutyrivibrio xylanivorans MA3014.</title>
        <authorList>
            <person name="Palevich N."/>
            <person name="Maclean P.H."/>
            <person name="Kelly W.J."/>
            <person name="Leahy S.C."/>
            <person name="Rakonjac J."/>
            <person name="Attwood G.T."/>
        </authorList>
    </citation>
    <scope>NUCLEOTIDE SEQUENCE [LARGE SCALE GENOMIC DNA]</scope>
    <source>
        <strain evidence="9">MA3014</strain>
    </source>
</reference>
<dbReference type="Gene3D" id="2.60.40.10">
    <property type="entry name" value="Immunoglobulins"/>
    <property type="match status" value="1"/>
</dbReference>
<name>A0A5P6VU12_PSEXY</name>
<dbReference type="InterPro" id="IPR013783">
    <property type="entry name" value="Ig-like_fold"/>
</dbReference>
<keyword evidence="1" id="KW-0134">Cell wall</keyword>
<organism evidence="8 9">
    <name type="scientific">Pseudobutyrivibrio xylanivorans</name>
    <dbReference type="NCBI Taxonomy" id="185007"/>
    <lineage>
        <taxon>Bacteria</taxon>
        <taxon>Bacillati</taxon>
        <taxon>Bacillota</taxon>
        <taxon>Clostridia</taxon>
        <taxon>Lachnospirales</taxon>
        <taxon>Lachnospiraceae</taxon>
        <taxon>Pseudobutyrivibrio</taxon>
    </lineage>
</organism>
<feature type="domain" description="SpaA-like prealbumin fold" evidence="7">
    <location>
        <begin position="212"/>
        <end position="266"/>
    </location>
</feature>
<dbReference type="AlphaFoldDB" id="A0A5P6VU12"/>
<sequence>MYVVERSGNLYNITSSVNDDGTTRIVAAFNAHALKSYIKNQLETMGLGSSDVVVSLNYTAVVTDKIQINSDENINTASVRFEKSTGDVDSTSDVVYGYTYGLKVVKKDGNETDTFLAGAQFRLFKEQDIYIKHSGDEDFAWSKRIGSDAVEAPDNALAYAVAKDSFDDTGINSGVYLLHETFDGAGTTESGVDYVAGDEICRLFVVYDDAYNTNTNTLAENGEFTSVATAEGILLTGLGDGTYIMAEIKAPNGYNELAEDMMFTIYRMDDEEAAQYHHGNLRNFYEKAADGTMEINESGMIALTVLNYKGLVLPSTGGMGTLIFTILGVIIMGGIIVVLIVRRRNNNRDFM</sequence>
<dbReference type="RefSeq" id="WP_151625133.1">
    <property type="nucleotide sequence ID" value="NZ_CP043028.1"/>
</dbReference>
<keyword evidence="5" id="KW-1133">Transmembrane helix</keyword>
<evidence type="ECO:0000256" key="5">
    <source>
        <dbReference type="SAM" id="Phobius"/>
    </source>
</evidence>
<feature type="domain" description="Gram-positive cocci surface proteins LPxTG" evidence="6">
    <location>
        <begin position="312"/>
        <end position="347"/>
    </location>
</feature>
<keyword evidence="4" id="KW-0572">Peptidoglycan-anchor</keyword>
<evidence type="ECO:0000259" key="7">
    <source>
        <dbReference type="Pfam" id="PF17802"/>
    </source>
</evidence>
<evidence type="ECO:0000313" key="9">
    <source>
        <dbReference type="Proteomes" id="UP000327030"/>
    </source>
</evidence>
<protein>
    <submittedName>
        <fullName evidence="8">LPXTG cell wall anchor domain-containing protein</fullName>
    </submittedName>
</protein>
<evidence type="ECO:0000313" key="8">
    <source>
        <dbReference type="EMBL" id="QFJ55920.1"/>
    </source>
</evidence>
<keyword evidence="5" id="KW-0812">Transmembrane</keyword>
<dbReference type="EMBL" id="CP043028">
    <property type="protein sequence ID" value="QFJ55920.1"/>
    <property type="molecule type" value="Genomic_DNA"/>
</dbReference>
<accession>A0A5P6VU12</accession>
<dbReference type="InterPro" id="IPR041033">
    <property type="entry name" value="SpaA_PFL_dom_1"/>
</dbReference>
<dbReference type="Pfam" id="PF17802">
    <property type="entry name" value="SpaA"/>
    <property type="match status" value="1"/>
</dbReference>
<dbReference type="Proteomes" id="UP000327030">
    <property type="component" value="Chromosome 1"/>
</dbReference>
<evidence type="ECO:0000256" key="2">
    <source>
        <dbReference type="ARBA" id="ARBA00022525"/>
    </source>
</evidence>
<evidence type="ECO:0000256" key="1">
    <source>
        <dbReference type="ARBA" id="ARBA00022512"/>
    </source>
</evidence>
<evidence type="ECO:0000256" key="3">
    <source>
        <dbReference type="ARBA" id="ARBA00022729"/>
    </source>
</evidence>
<feature type="transmembrane region" description="Helical" evidence="5">
    <location>
        <begin position="319"/>
        <end position="341"/>
    </location>
</feature>